<dbReference type="OrthoDB" id="5512280at2"/>
<dbReference type="STRING" id="394096.DB31_5238"/>
<evidence type="ECO:0000313" key="1">
    <source>
        <dbReference type="EMBL" id="KFE70196.1"/>
    </source>
</evidence>
<dbReference type="Proteomes" id="UP000028725">
    <property type="component" value="Unassembled WGS sequence"/>
</dbReference>
<dbReference type="RefSeq" id="WP_157231877.1">
    <property type="nucleotide sequence ID" value="NZ_JMCB01000003.1"/>
</dbReference>
<reference evidence="1 2" key="1">
    <citation type="submission" date="2014-04" db="EMBL/GenBank/DDBJ databases">
        <title>Genome assembly of Hyalangium minutum DSM 14724.</title>
        <authorList>
            <person name="Sharma G."/>
            <person name="Subramanian S."/>
        </authorList>
    </citation>
    <scope>NUCLEOTIDE SEQUENCE [LARGE SCALE GENOMIC DNA]</scope>
    <source>
        <strain evidence="1 2">DSM 14724</strain>
    </source>
</reference>
<organism evidence="1 2">
    <name type="scientific">Hyalangium minutum</name>
    <dbReference type="NCBI Taxonomy" id="394096"/>
    <lineage>
        <taxon>Bacteria</taxon>
        <taxon>Pseudomonadati</taxon>
        <taxon>Myxococcota</taxon>
        <taxon>Myxococcia</taxon>
        <taxon>Myxococcales</taxon>
        <taxon>Cystobacterineae</taxon>
        <taxon>Archangiaceae</taxon>
        <taxon>Hyalangium</taxon>
    </lineage>
</organism>
<accession>A0A085WR83</accession>
<dbReference type="AlphaFoldDB" id="A0A085WR83"/>
<keyword evidence="2" id="KW-1185">Reference proteome</keyword>
<comment type="caution">
    <text evidence="1">The sequence shown here is derived from an EMBL/GenBank/DDBJ whole genome shotgun (WGS) entry which is preliminary data.</text>
</comment>
<name>A0A085WR83_9BACT</name>
<evidence type="ECO:0000313" key="2">
    <source>
        <dbReference type="Proteomes" id="UP000028725"/>
    </source>
</evidence>
<gene>
    <name evidence="1" type="ORF">DB31_5238</name>
</gene>
<sequence length="77" mass="8707">MLHLEHQEDAQAEQILAPLLEAHPEHPQVHLLMAMALAKTAPGRALSHTEKALRDTDPERRRQAEALRRVLLDHVSP</sequence>
<dbReference type="EMBL" id="JMCB01000003">
    <property type="protein sequence ID" value="KFE70196.1"/>
    <property type="molecule type" value="Genomic_DNA"/>
</dbReference>
<protein>
    <submittedName>
        <fullName evidence="1">TPR domain protein</fullName>
    </submittedName>
</protein>
<proteinExistence type="predicted"/>